<proteinExistence type="predicted"/>
<dbReference type="EMBL" id="BRYA01000957">
    <property type="protein sequence ID" value="GMI36484.1"/>
    <property type="molecule type" value="Genomic_DNA"/>
</dbReference>
<feature type="region of interest" description="Disordered" evidence="1">
    <location>
        <begin position="117"/>
        <end position="157"/>
    </location>
</feature>
<dbReference type="AlphaFoldDB" id="A0A9W7L7T8"/>
<evidence type="ECO:0000256" key="1">
    <source>
        <dbReference type="SAM" id="MobiDB-lite"/>
    </source>
</evidence>
<keyword evidence="3" id="KW-1185">Reference proteome</keyword>
<evidence type="ECO:0000313" key="2">
    <source>
        <dbReference type="EMBL" id="GMI36484.1"/>
    </source>
</evidence>
<reference evidence="3" key="1">
    <citation type="journal article" date="2023" name="Commun. Biol.">
        <title>Genome analysis of Parmales, the sister group of diatoms, reveals the evolutionary specialization of diatoms from phago-mixotrophs to photoautotrophs.</title>
        <authorList>
            <person name="Ban H."/>
            <person name="Sato S."/>
            <person name="Yoshikawa S."/>
            <person name="Yamada K."/>
            <person name="Nakamura Y."/>
            <person name="Ichinomiya M."/>
            <person name="Sato N."/>
            <person name="Blanc-Mathieu R."/>
            <person name="Endo H."/>
            <person name="Kuwata A."/>
            <person name="Ogata H."/>
        </authorList>
    </citation>
    <scope>NUCLEOTIDE SEQUENCE [LARGE SCALE GENOMIC DNA]</scope>
</reference>
<evidence type="ECO:0000313" key="3">
    <source>
        <dbReference type="Proteomes" id="UP001165065"/>
    </source>
</evidence>
<sequence>MDVTPEHELETFITSLVFSLGGSSSPSLVHPGVKRILSDAGHEYINTLGKSARRASTTESENTQQEYKRRKVVKVRDFLLPISSDGPTYTRAKSILSSLDTLTSLLSSSNGVLELLGKEEGDNWEDGDTKGEGSVNLLEEQGKGGDEQKEGGGEGGG</sequence>
<dbReference type="OrthoDB" id="10581146at2759"/>
<dbReference type="Proteomes" id="UP001165065">
    <property type="component" value="Unassembled WGS sequence"/>
</dbReference>
<gene>
    <name evidence="2" type="ORF">TrCOL_g261</name>
</gene>
<organism evidence="2 3">
    <name type="scientific">Triparma columacea</name>
    <dbReference type="NCBI Taxonomy" id="722753"/>
    <lineage>
        <taxon>Eukaryota</taxon>
        <taxon>Sar</taxon>
        <taxon>Stramenopiles</taxon>
        <taxon>Ochrophyta</taxon>
        <taxon>Bolidophyceae</taxon>
        <taxon>Parmales</taxon>
        <taxon>Triparmaceae</taxon>
        <taxon>Triparma</taxon>
    </lineage>
</organism>
<feature type="compositionally biased region" description="Basic and acidic residues" evidence="1">
    <location>
        <begin position="117"/>
        <end position="131"/>
    </location>
</feature>
<accession>A0A9W7L7T8</accession>
<comment type="caution">
    <text evidence="2">The sequence shown here is derived from an EMBL/GenBank/DDBJ whole genome shotgun (WGS) entry which is preliminary data.</text>
</comment>
<feature type="compositionally biased region" description="Basic and acidic residues" evidence="1">
    <location>
        <begin position="140"/>
        <end position="157"/>
    </location>
</feature>
<protein>
    <submittedName>
        <fullName evidence="2">Uncharacterized protein</fullName>
    </submittedName>
</protein>
<name>A0A9W7L7T8_9STRA</name>